<sequence>MGWENAHLHQFLKNERIFGIADDEPELSDRFMDYTSIRLMDLLKKKGDSMQYIYDFGDYWQHEIILEGIHAPDKSHYYPICTAGERNCPPEDCGGPSGYQEMLKVLNHPGHPDREALIDWLDEDWEPEEFDLDYTNNLLLEDDFGCLPMIE</sequence>
<evidence type="ECO:0000313" key="2">
    <source>
        <dbReference type="EMBL" id="GAO30206.1"/>
    </source>
</evidence>
<proteinExistence type="predicted"/>
<dbReference type="EMBL" id="BAZW01000019">
    <property type="protein sequence ID" value="GAO30206.1"/>
    <property type="molecule type" value="Genomic_DNA"/>
</dbReference>
<dbReference type="STRING" id="1236989.JCM15548_12462"/>
<feature type="domain" description="Plasmid pRiA4b Orf3-like" evidence="1">
    <location>
        <begin position="1"/>
        <end position="133"/>
    </location>
</feature>
<dbReference type="SUPFAM" id="SSF159941">
    <property type="entry name" value="MM3350-like"/>
    <property type="match status" value="1"/>
</dbReference>
<reference evidence="2 3" key="1">
    <citation type="journal article" date="2015" name="Microbes Environ.">
        <title>Distribution and evolution of nitrogen fixation genes in the phylum bacteroidetes.</title>
        <authorList>
            <person name="Inoue J."/>
            <person name="Oshima K."/>
            <person name="Suda W."/>
            <person name="Sakamoto M."/>
            <person name="Iino T."/>
            <person name="Noda S."/>
            <person name="Hongoh Y."/>
            <person name="Hattori M."/>
            <person name="Ohkuma M."/>
        </authorList>
    </citation>
    <scope>NUCLEOTIDE SEQUENCE [LARGE SCALE GENOMIC DNA]</scope>
    <source>
        <strain evidence="2">JCM 15548</strain>
    </source>
</reference>
<dbReference type="Gene3D" id="3.10.290.30">
    <property type="entry name" value="MM3350-like"/>
    <property type="match status" value="1"/>
</dbReference>
<dbReference type="PANTHER" id="PTHR41878:SF1">
    <property type="entry name" value="TNPR PROTEIN"/>
    <property type="match status" value="1"/>
</dbReference>
<name>A0A0E9LYJ4_9BACT</name>
<accession>A0A0E9LYJ4</accession>
<evidence type="ECO:0000259" key="1">
    <source>
        <dbReference type="Pfam" id="PF07929"/>
    </source>
</evidence>
<dbReference type="InterPro" id="IPR024047">
    <property type="entry name" value="MM3350-like_sf"/>
</dbReference>
<evidence type="ECO:0000313" key="3">
    <source>
        <dbReference type="Proteomes" id="UP000032900"/>
    </source>
</evidence>
<organism evidence="2 3">
    <name type="scientific">Geofilum rubicundum JCM 15548</name>
    <dbReference type="NCBI Taxonomy" id="1236989"/>
    <lineage>
        <taxon>Bacteria</taxon>
        <taxon>Pseudomonadati</taxon>
        <taxon>Bacteroidota</taxon>
        <taxon>Bacteroidia</taxon>
        <taxon>Marinilabiliales</taxon>
        <taxon>Marinilabiliaceae</taxon>
        <taxon>Geofilum</taxon>
    </lineage>
</organism>
<dbReference type="AlphaFoldDB" id="A0A0E9LYJ4"/>
<gene>
    <name evidence="2" type="ORF">JCM15548_12462</name>
</gene>
<dbReference type="Pfam" id="PF07929">
    <property type="entry name" value="PRiA4_ORF3"/>
    <property type="match status" value="1"/>
</dbReference>
<keyword evidence="3" id="KW-1185">Reference proteome</keyword>
<protein>
    <recommendedName>
        <fullName evidence="1">Plasmid pRiA4b Orf3-like domain-containing protein</fullName>
    </recommendedName>
</protein>
<dbReference type="InterPro" id="IPR012912">
    <property type="entry name" value="Plasmid_pRiA4b_Orf3-like"/>
</dbReference>
<comment type="caution">
    <text evidence="2">The sequence shown here is derived from an EMBL/GenBank/DDBJ whole genome shotgun (WGS) entry which is preliminary data.</text>
</comment>
<dbReference type="PANTHER" id="PTHR41878">
    <property type="entry name" value="LEXA REPRESSOR-RELATED"/>
    <property type="match status" value="1"/>
</dbReference>
<dbReference type="Proteomes" id="UP000032900">
    <property type="component" value="Unassembled WGS sequence"/>
</dbReference>